<dbReference type="EMBL" id="QZEI01000003">
    <property type="protein sequence ID" value="RLV61460.1"/>
    <property type="molecule type" value="Genomic_DNA"/>
</dbReference>
<accession>A0A3L8Q1W5</accession>
<comment type="caution">
    <text evidence="1">The sequence shown here is derived from an EMBL/GenBank/DDBJ whole genome shotgun (WGS) entry which is preliminary data.</text>
</comment>
<protein>
    <submittedName>
        <fullName evidence="1">Uncharacterized protein</fullName>
    </submittedName>
</protein>
<evidence type="ECO:0000313" key="2">
    <source>
        <dbReference type="Proteomes" id="UP000281474"/>
    </source>
</evidence>
<dbReference type="RefSeq" id="WP_121837281.1">
    <property type="nucleotide sequence ID" value="NZ_ML014754.1"/>
</dbReference>
<keyword evidence="2" id="KW-1185">Reference proteome</keyword>
<proteinExistence type="predicted"/>
<organism evidence="1 2">
    <name type="scientific">Parashewanella curva</name>
    <dbReference type="NCBI Taxonomy" id="2338552"/>
    <lineage>
        <taxon>Bacteria</taxon>
        <taxon>Pseudomonadati</taxon>
        <taxon>Pseudomonadota</taxon>
        <taxon>Gammaproteobacteria</taxon>
        <taxon>Alteromonadales</taxon>
        <taxon>Shewanellaceae</taxon>
        <taxon>Parashewanella</taxon>
    </lineage>
</organism>
<reference evidence="1 2" key="1">
    <citation type="submission" date="2018-09" db="EMBL/GenBank/DDBJ databases">
        <title>Phylogeny of the Shewanellaceae, and recommendation for two new genera, Pseudoshewanella and Parashewanella.</title>
        <authorList>
            <person name="Wang G."/>
        </authorList>
    </citation>
    <scope>NUCLEOTIDE SEQUENCE [LARGE SCALE GENOMIC DNA]</scope>
    <source>
        <strain evidence="1 2">C51</strain>
    </source>
</reference>
<evidence type="ECO:0000313" key="1">
    <source>
        <dbReference type="EMBL" id="RLV61460.1"/>
    </source>
</evidence>
<dbReference type="Proteomes" id="UP000281474">
    <property type="component" value="Unassembled WGS sequence"/>
</dbReference>
<dbReference type="AlphaFoldDB" id="A0A3L8Q1W5"/>
<sequence length="149" mass="16489">MLQAAIGVKTQTSITSTQGSLELKPLAADTTDVQPKADTTIVTINNSYQVDALFRRKDVGVIRSAYISRFLKIAPPVQAGVSVITNAFTVTNNKVTKQAEAIPQQQLDRRQQENNELHNKMSSEQTVAVEYNPQISKEDQALIDELELF</sequence>
<gene>
    <name evidence="1" type="ORF">D5018_01850</name>
</gene>
<name>A0A3L8Q1W5_9GAMM</name>